<evidence type="ECO:0000313" key="5">
    <source>
        <dbReference type="Proteomes" id="UP000007875"/>
    </source>
</evidence>
<feature type="region of interest" description="Disordered" evidence="1">
    <location>
        <begin position="159"/>
        <end position="210"/>
    </location>
</feature>
<reference evidence="4" key="3">
    <citation type="submission" date="2025-09" db="UniProtKB">
        <authorList>
            <consortium name="Ensembl"/>
        </authorList>
    </citation>
    <scope>IDENTIFICATION</scope>
</reference>
<dbReference type="GeneTree" id="ENSGT00940000166011"/>
<evidence type="ECO:0000256" key="1">
    <source>
        <dbReference type="SAM" id="MobiDB-lite"/>
    </source>
</evidence>
<proteinExistence type="predicted"/>
<evidence type="ECO:0000313" key="4">
    <source>
        <dbReference type="Ensembl" id="ENSCSAVP00000004114.1"/>
    </source>
</evidence>
<dbReference type="eggNOG" id="KOG0895">
    <property type="taxonomic scope" value="Eukaryota"/>
</dbReference>
<dbReference type="InterPro" id="IPR057734">
    <property type="entry name" value="UBE2O-like_SH3-C"/>
</dbReference>
<dbReference type="STRING" id="51511.ENSCSAVP00000004114"/>
<organism evidence="4 5">
    <name type="scientific">Ciona savignyi</name>
    <name type="common">Pacific transparent sea squirt</name>
    <dbReference type="NCBI Taxonomy" id="51511"/>
    <lineage>
        <taxon>Eukaryota</taxon>
        <taxon>Metazoa</taxon>
        <taxon>Chordata</taxon>
        <taxon>Tunicata</taxon>
        <taxon>Ascidiacea</taxon>
        <taxon>Phlebobranchia</taxon>
        <taxon>Cionidae</taxon>
        <taxon>Ciona</taxon>
    </lineage>
</organism>
<feature type="compositionally biased region" description="Acidic residues" evidence="1">
    <location>
        <begin position="166"/>
        <end position="210"/>
    </location>
</feature>
<dbReference type="OMA" id="MEECIAA"/>
<protein>
    <submittedName>
        <fullName evidence="4">Uncharacterized protein</fullName>
    </submittedName>
</protein>
<accession>H2YFL6</accession>
<dbReference type="HOGENOM" id="CLU_088798_0_0_1"/>
<sequence length="210" mass="23777">MVTIEVICTRTNADIEWQDGEVWSRSIPSTEVRQAHHIDDNDFCPGDFVFDERNSGDMHLYGLVLSADNANRMATVQWFRQDATNNKVLTLNKEELSVYEVADHPGFHFRISDIIIRVSSISDEDHEEQQLIGELLQVNRNGKLKVLWSDGSQSEVYPQEVMPISPDEESFQDSSSGDEESGSDESWETAASDVDEQTVMEEIMEECIAA</sequence>
<evidence type="ECO:0000259" key="2">
    <source>
        <dbReference type="Pfam" id="PF23043"/>
    </source>
</evidence>
<dbReference type="Pfam" id="PF23044">
    <property type="entry name" value="SH3-C_UBE2O"/>
    <property type="match status" value="1"/>
</dbReference>
<dbReference type="Ensembl" id="ENSCSAVT00000004176.1">
    <property type="protein sequence ID" value="ENSCSAVP00000004114.1"/>
    <property type="gene ID" value="ENSCSAVG00000002421.1"/>
</dbReference>
<dbReference type="Pfam" id="PF23043">
    <property type="entry name" value="SH3-B_UBE2O"/>
    <property type="match status" value="1"/>
</dbReference>
<reference evidence="5" key="1">
    <citation type="submission" date="2003-08" db="EMBL/GenBank/DDBJ databases">
        <authorList>
            <person name="Birren B."/>
            <person name="Nusbaum C."/>
            <person name="Abebe A."/>
            <person name="Abouelleil A."/>
            <person name="Adekoya E."/>
            <person name="Ait-zahra M."/>
            <person name="Allen N."/>
            <person name="Allen T."/>
            <person name="An P."/>
            <person name="Anderson M."/>
            <person name="Anderson S."/>
            <person name="Arachchi H."/>
            <person name="Armbruster J."/>
            <person name="Bachantsang P."/>
            <person name="Baldwin J."/>
            <person name="Barry A."/>
            <person name="Bayul T."/>
            <person name="Blitshsteyn B."/>
            <person name="Bloom T."/>
            <person name="Blye J."/>
            <person name="Boguslavskiy L."/>
            <person name="Borowsky M."/>
            <person name="Boukhgalter B."/>
            <person name="Brunache A."/>
            <person name="Butler J."/>
            <person name="Calixte N."/>
            <person name="Calvo S."/>
            <person name="Camarata J."/>
            <person name="Campo K."/>
            <person name="Chang J."/>
            <person name="Cheshatsang Y."/>
            <person name="Citroen M."/>
            <person name="Collymore A."/>
            <person name="Considine T."/>
            <person name="Cook A."/>
            <person name="Cooke P."/>
            <person name="Corum B."/>
            <person name="Cuomo C."/>
            <person name="David R."/>
            <person name="Dawoe T."/>
            <person name="Degray S."/>
            <person name="Dodge S."/>
            <person name="Dooley K."/>
            <person name="Dorje P."/>
            <person name="Dorjee K."/>
            <person name="Dorris L."/>
            <person name="Duffey N."/>
            <person name="Dupes A."/>
            <person name="Elkins T."/>
            <person name="Engels R."/>
            <person name="Erickson J."/>
            <person name="Farina A."/>
            <person name="Faro S."/>
            <person name="Ferreira P."/>
            <person name="Fischer H."/>
            <person name="Fitzgerald M."/>
            <person name="Foley K."/>
            <person name="Gage D."/>
            <person name="Galagan J."/>
            <person name="Gearin G."/>
            <person name="Gnerre S."/>
            <person name="Gnirke A."/>
            <person name="Goyette A."/>
            <person name="Graham J."/>
            <person name="Grandbois E."/>
            <person name="Gyaltsen K."/>
            <person name="Hafez N."/>
            <person name="Hagopian D."/>
            <person name="Hagos B."/>
            <person name="Hall J."/>
            <person name="Hatcher B."/>
            <person name="Heller A."/>
            <person name="Higgins H."/>
            <person name="Honan T."/>
            <person name="Horn A."/>
            <person name="Houde N."/>
            <person name="Hughes L."/>
            <person name="Hulme W."/>
            <person name="Husby E."/>
            <person name="Iliev I."/>
            <person name="Jaffe D."/>
            <person name="Jones C."/>
            <person name="Kamal M."/>
            <person name="Kamat A."/>
            <person name="Kamvysselis M."/>
            <person name="Karlsson E."/>
            <person name="Kells C."/>
            <person name="Kieu A."/>
            <person name="Kisner P."/>
            <person name="Kodira C."/>
            <person name="Kulbokas E."/>
            <person name="Labutti K."/>
            <person name="Lama D."/>
            <person name="Landers T."/>
            <person name="Leger J."/>
            <person name="Levine S."/>
            <person name="Lewis D."/>
            <person name="Lewis T."/>
            <person name="Lindblad-toh K."/>
            <person name="Liu X."/>
            <person name="Lokyitsang T."/>
            <person name="Lokyitsang Y."/>
            <person name="Lucien O."/>
            <person name="Lui A."/>
            <person name="Ma L.J."/>
            <person name="Mabbitt R."/>
            <person name="Macdonald J."/>
            <person name="Maclean C."/>
            <person name="Major J."/>
            <person name="Manning J."/>
            <person name="Marabella R."/>
            <person name="Maru K."/>
            <person name="Matthews C."/>
            <person name="Mauceli E."/>
            <person name="Mccarthy M."/>
            <person name="Mcdonough S."/>
            <person name="Mcghee T."/>
            <person name="Meldrim J."/>
            <person name="Meneus L."/>
            <person name="Mesirov J."/>
            <person name="Mihalev A."/>
            <person name="Mihova T."/>
            <person name="Mikkelsen T."/>
            <person name="Mlenga V."/>
            <person name="Moru K."/>
            <person name="Mozes J."/>
            <person name="Mulrain L."/>
            <person name="Munson G."/>
            <person name="Naylor J."/>
            <person name="Newes C."/>
            <person name="Nguyen C."/>
            <person name="Nguyen N."/>
            <person name="Nguyen T."/>
            <person name="Nicol R."/>
            <person name="Nielsen C."/>
            <person name="Nizzari M."/>
            <person name="Norbu C."/>
            <person name="Norbu N."/>
            <person name="O'donnell P."/>
            <person name="Okoawo O."/>
            <person name="O'leary S."/>
            <person name="Omotosho B."/>
            <person name="O'neill K."/>
            <person name="Osman S."/>
            <person name="Parker S."/>
            <person name="Perrin D."/>
            <person name="Phunkhang P."/>
            <person name="Piqani B."/>
            <person name="Purcell S."/>
            <person name="Rachupka T."/>
            <person name="Ramasamy U."/>
            <person name="Rameau R."/>
            <person name="Ray V."/>
            <person name="Raymond C."/>
            <person name="Retta R."/>
            <person name="Richardson S."/>
            <person name="Rise C."/>
            <person name="Rodriguez J."/>
            <person name="Rogers J."/>
            <person name="Rogov P."/>
            <person name="Rutman M."/>
            <person name="Schupbach R."/>
            <person name="Seaman C."/>
            <person name="Settipalli S."/>
            <person name="Sharpe T."/>
            <person name="Sheridan J."/>
            <person name="Sherpa N."/>
            <person name="Shi J."/>
            <person name="Smirnov S."/>
            <person name="Smith C."/>
            <person name="Sougnez C."/>
            <person name="Spencer B."/>
            <person name="Stalker J."/>
            <person name="Stange-thomann N."/>
            <person name="Stavropoulos S."/>
            <person name="Stetson K."/>
            <person name="Stone C."/>
            <person name="Stone S."/>
            <person name="Stubbs M."/>
            <person name="Talamas J."/>
            <person name="Tchuinga P."/>
            <person name="Tenzing P."/>
            <person name="Tesfaye S."/>
            <person name="Theodore J."/>
            <person name="Thoulutsang Y."/>
            <person name="Topham K."/>
            <person name="Towey S."/>
            <person name="Tsamla T."/>
            <person name="Tsomo N."/>
            <person name="Vallee D."/>
            <person name="Vassiliev H."/>
            <person name="Venkataraman V."/>
            <person name="Vinson J."/>
            <person name="Vo A."/>
            <person name="Wade C."/>
            <person name="Wang S."/>
            <person name="Wangchuk T."/>
            <person name="Wangdi T."/>
            <person name="Whittaker C."/>
            <person name="Wilkinson J."/>
            <person name="Wu Y."/>
            <person name="Wyman D."/>
            <person name="Yadav S."/>
            <person name="Yang S."/>
            <person name="Yang X."/>
            <person name="Yeager S."/>
            <person name="Yee E."/>
            <person name="Young G."/>
            <person name="Zainoun J."/>
            <person name="Zembeck L."/>
            <person name="Zimmer A."/>
            <person name="Zody M."/>
            <person name="Lander E."/>
        </authorList>
    </citation>
    <scope>NUCLEOTIDE SEQUENCE [LARGE SCALE GENOMIC DNA]</scope>
</reference>
<dbReference type="InParanoid" id="H2YFL6"/>
<name>H2YFL6_CIOSA</name>
<feature type="domain" description="UBE2O-like SH3-C" evidence="3">
    <location>
        <begin position="107"/>
        <end position="169"/>
    </location>
</feature>
<keyword evidence="5" id="KW-1185">Reference proteome</keyword>
<dbReference type="Proteomes" id="UP000007875">
    <property type="component" value="Unassembled WGS sequence"/>
</dbReference>
<feature type="domain" description="UBE2O-like SH3-B" evidence="2">
    <location>
        <begin position="40"/>
        <end position="105"/>
    </location>
</feature>
<evidence type="ECO:0000259" key="3">
    <source>
        <dbReference type="Pfam" id="PF23044"/>
    </source>
</evidence>
<reference evidence="4" key="2">
    <citation type="submission" date="2025-08" db="UniProtKB">
        <authorList>
            <consortium name="Ensembl"/>
        </authorList>
    </citation>
    <scope>IDENTIFICATION</scope>
</reference>
<dbReference type="InterPro" id="IPR057733">
    <property type="entry name" value="UBE2O-like_SH3-B"/>
</dbReference>
<dbReference type="AlphaFoldDB" id="H2YFL6"/>